<evidence type="ECO:0000313" key="3">
    <source>
        <dbReference type="Proteomes" id="UP000004994"/>
    </source>
</evidence>
<feature type="domain" description="Reverse transcriptase" evidence="1">
    <location>
        <begin position="1"/>
        <end position="71"/>
    </location>
</feature>
<dbReference type="AlphaFoldDB" id="A0A3Q7EXN6"/>
<accession>A0A3Q7EXN6</accession>
<evidence type="ECO:0000313" key="2">
    <source>
        <dbReference type="EnsemblPlants" id="Solyc02g043868.1.1"/>
    </source>
</evidence>
<dbReference type="InParanoid" id="A0A3Q7EXN6"/>
<dbReference type="PANTHER" id="PTHR33064">
    <property type="entry name" value="POL PROTEIN"/>
    <property type="match status" value="1"/>
</dbReference>
<dbReference type="Gramene" id="Solyc02g043868.1.1">
    <property type="protein sequence ID" value="Solyc02g043868.1.1"/>
    <property type="gene ID" value="Solyc02g043868.1"/>
</dbReference>
<dbReference type="Gene3D" id="3.30.70.270">
    <property type="match status" value="2"/>
</dbReference>
<reference evidence="2" key="1">
    <citation type="journal article" date="2012" name="Nature">
        <title>The tomato genome sequence provides insights into fleshy fruit evolution.</title>
        <authorList>
            <consortium name="Tomato Genome Consortium"/>
        </authorList>
    </citation>
    <scope>NUCLEOTIDE SEQUENCE [LARGE SCALE GENOMIC DNA]</scope>
    <source>
        <strain evidence="2">cv. Heinz 1706</strain>
    </source>
</reference>
<proteinExistence type="predicted"/>
<evidence type="ECO:0000259" key="1">
    <source>
        <dbReference type="Pfam" id="PF00078"/>
    </source>
</evidence>
<dbReference type="Proteomes" id="UP000004994">
    <property type="component" value="Chromosome 2"/>
</dbReference>
<dbReference type="InterPro" id="IPR043128">
    <property type="entry name" value="Rev_trsase/Diguanyl_cyclase"/>
</dbReference>
<dbReference type="PANTHER" id="PTHR33064:SF37">
    <property type="entry name" value="RIBONUCLEASE H"/>
    <property type="match status" value="1"/>
</dbReference>
<dbReference type="SUPFAM" id="SSF56672">
    <property type="entry name" value="DNA/RNA polymerases"/>
    <property type="match status" value="1"/>
</dbReference>
<organism evidence="2">
    <name type="scientific">Solanum lycopersicum</name>
    <name type="common">Tomato</name>
    <name type="synonym">Lycopersicon esculentum</name>
    <dbReference type="NCBI Taxonomy" id="4081"/>
    <lineage>
        <taxon>Eukaryota</taxon>
        <taxon>Viridiplantae</taxon>
        <taxon>Streptophyta</taxon>
        <taxon>Embryophyta</taxon>
        <taxon>Tracheophyta</taxon>
        <taxon>Spermatophyta</taxon>
        <taxon>Magnoliopsida</taxon>
        <taxon>eudicotyledons</taxon>
        <taxon>Gunneridae</taxon>
        <taxon>Pentapetalae</taxon>
        <taxon>asterids</taxon>
        <taxon>lamiids</taxon>
        <taxon>Solanales</taxon>
        <taxon>Solanaceae</taxon>
        <taxon>Solanoideae</taxon>
        <taxon>Solaneae</taxon>
        <taxon>Solanum</taxon>
        <taxon>Solanum subgen. Lycopersicon</taxon>
    </lineage>
</organism>
<dbReference type="InterPro" id="IPR051320">
    <property type="entry name" value="Viral_Replic_Matur_Polypro"/>
</dbReference>
<dbReference type="STRING" id="4081.A0A3Q7EXN6"/>
<protein>
    <recommendedName>
        <fullName evidence="1">Reverse transcriptase domain-containing protein</fullName>
    </recommendedName>
</protein>
<dbReference type="InterPro" id="IPR043502">
    <property type="entry name" value="DNA/RNA_pol_sf"/>
</dbReference>
<dbReference type="Pfam" id="PF00078">
    <property type="entry name" value="RVT_1"/>
    <property type="match status" value="1"/>
</dbReference>
<sequence length="139" mass="16428">MPFGLTNAPATFCTLMNKILHPYLDQFVGVNTLEEHVEHLTKVFKILRKNQLYFKREKCEFAQPKVHFLDHIISQVKLHLDEAKIRVIQEWEAPTMVTELRPFLGLTNNYHRFISGYSAKETSLTELLKKNKLWVWSKE</sequence>
<name>A0A3Q7EXN6_SOLLC</name>
<dbReference type="CDD" id="cd01647">
    <property type="entry name" value="RT_LTR"/>
    <property type="match status" value="1"/>
</dbReference>
<dbReference type="EnsemblPlants" id="Solyc02g043868.1.1">
    <property type="protein sequence ID" value="Solyc02g043868.1.1"/>
    <property type="gene ID" value="Solyc02g043868.1"/>
</dbReference>
<keyword evidence="3" id="KW-1185">Reference proteome</keyword>
<dbReference type="InterPro" id="IPR000477">
    <property type="entry name" value="RT_dom"/>
</dbReference>
<reference evidence="2" key="2">
    <citation type="submission" date="2019-01" db="UniProtKB">
        <authorList>
            <consortium name="EnsemblPlants"/>
        </authorList>
    </citation>
    <scope>IDENTIFICATION</scope>
    <source>
        <strain evidence="2">cv. Heinz 1706</strain>
    </source>
</reference>